<evidence type="ECO:0000256" key="3">
    <source>
        <dbReference type="RuleBase" id="RU000590"/>
    </source>
</evidence>
<dbReference type="PANTHER" id="PTHR46112:SF2">
    <property type="entry name" value="XAA-PRO AMINOPEPTIDASE P-RELATED"/>
    <property type="match status" value="1"/>
</dbReference>
<evidence type="ECO:0000259" key="4">
    <source>
        <dbReference type="Pfam" id="PF00557"/>
    </source>
</evidence>
<dbReference type="PANTHER" id="PTHR46112">
    <property type="entry name" value="AMINOPEPTIDASE"/>
    <property type="match status" value="1"/>
</dbReference>
<evidence type="ECO:0000256" key="2">
    <source>
        <dbReference type="ARBA" id="ARBA00022801"/>
    </source>
</evidence>
<dbReference type="PROSITE" id="PS00491">
    <property type="entry name" value="PROLINE_PEPTIDASE"/>
    <property type="match status" value="1"/>
</dbReference>
<dbReference type="GO" id="GO:0046872">
    <property type="term" value="F:metal ion binding"/>
    <property type="evidence" value="ECO:0007669"/>
    <property type="project" value="UniProtKB-KW"/>
</dbReference>
<evidence type="ECO:0000313" key="6">
    <source>
        <dbReference type="Proteomes" id="UP000334340"/>
    </source>
</evidence>
<name>A0A564ZMS5_9BACT</name>
<dbReference type="InterPro" id="IPR000994">
    <property type="entry name" value="Pept_M24"/>
</dbReference>
<feature type="domain" description="Peptidase M24" evidence="4">
    <location>
        <begin position="141"/>
        <end position="363"/>
    </location>
</feature>
<evidence type="ECO:0000256" key="1">
    <source>
        <dbReference type="ARBA" id="ARBA00022723"/>
    </source>
</evidence>
<protein>
    <submittedName>
        <fullName evidence="5">Xaa-Pro aminopeptidase</fullName>
    </submittedName>
</protein>
<keyword evidence="5" id="KW-0645">Protease</keyword>
<dbReference type="Pfam" id="PF00557">
    <property type="entry name" value="Peptidase_M24"/>
    <property type="match status" value="1"/>
</dbReference>
<dbReference type="GO" id="GO:0004177">
    <property type="term" value="F:aminopeptidase activity"/>
    <property type="evidence" value="ECO:0007669"/>
    <property type="project" value="UniProtKB-KW"/>
</dbReference>
<dbReference type="Gene3D" id="3.90.230.10">
    <property type="entry name" value="Creatinase/methionine aminopeptidase superfamily"/>
    <property type="match status" value="1"/>
</dbReference>
<organism evidence="5 6">
    <name type="scientific">Candidatus Methylomirabilis lanthanidiphila</name>
    <dbReference type="NCBI Taxonomy" id="2211376"/>
    <lineage>
        <taxon>Bacteria</taxon>
        <taxon>Candidatus Methylomirabilota</taxon>
        <taxon>Candidatus Methylomirabilia</taxon>
        <taxon>Candidatus Methylomirabilales</taxon>
        <taxon>Candidatus Methylomirabilaceae</taxon>
        <taxon>Candidatus Methylomirabilis</taxon>
    </lineage>
</organism>
<keyword evidence="2" id="KW-0378">Hydrolase</keyword>
<accession>A0A564ZMS5</accession>
<keyword evidence="5" id="KW-0031">Aminopeptidase</keyword>
<dbReference type="AlphaFoldDB" id="A0A564ZMS5"/>
<gene>
    <name evidence="5" type="ORF">MELA_03029</name>
</gene>
<keyword evidence="1 3" id="KW-0479">Metal-binding</keyword>
<dbReference type="EMBL" id="CABIKM010000078">
    <property type="protein sequence ID" value="VUZ86624.1"/>
    <property type="molecule type" value="Genomic_DNA"/>
</dbReference>
<proteinExistence type="inferred from homology"/>
<dbReference type="InterPro" id="IPR036005">
    <property type="entry name" value="Creatinase/aminopeptidase-like"/>
</dbReference>
<dbReference type="SUPFAM" id="SSF55920">
    <property type="entry name" value="Creatinase/aminopeptidase"/>
    <property type="match status" value="1"/>
</dbReference>
<evidence type="ECO:0000313" key="5">
    <source>
        <dbReference type="EMBL" id="VUZ86624.1"/>
    </source>
</evidence>
<dbReference type="InterPro" id="IPR050659">
    <property type="entry name" value="Peptidase_M24B"/>
</dbReference>
<comment type="similarity">
    <text evidence="3">Belongs to the peptidase M24B family.</text>
</comment>
<reference evidence="5 6" key="1">
    <citation type="submission" date="2019-07" db="EMBL/GenBank/DDBJ databases">
        <authorList>
            <person name="Cremers G."/>
        </authorList>
    </citation>
    <scope>NUCLEOTIDE SEQUENCE [LARGE SCALE GENOMIC DNA]</scope>
</reference>
<dbReference type="Proteomes" id="UP000334340">
    <property type="component" value="Unassembled WGS sequence"/>
</dbReference>
<sequence length="382" mass="41499">MEQPSHDAIVIISTSEIDSNLYYATRFAAPDPFIFVQAGAEKIVVMSDLELDRARSQAKVDTVLSYSAYERTAKQKGVDAPSLPDILDLVLCERGARTLLVPGNFGIEYADGLRAKGYTVACKLAPFFEARLVKSEEEIEAIAATQRATEQAMGAAISAIGAAKIEDDGLLYLDGEQLTAEALRKIIHMTLMEQECVAQRTIVAPGLQGVDPHHHGRGPIRANESIVIDVFPKSERTRYFADMSRTVVKGKASSKLRAMYRAVLNAQERGIALIRDGADGKVIHAAVNGVLERDGFTTGMVGGRMQGFFHGTGHGVGLDIHEPPRINKTSTMLRTGHVVTVEPGLYYLDAGAIRVEDLVVVTAAGCRNLTNFPKEISEFEID</sequence>
<keyword evidence="6" id="KW-1185">Reference proteome</keyword>
<dbReference type="InterPro" id="IPR001131">
    <property type="entry name" value="Peptidase_M24B_aminopep-P_CS"/>
</dbReference>